<evidence type="ECO:0000313" key="2">
    <source>
        <dbReference type="EMBL" id="EAX92105.1"/>
    </source>
</evidence>
<reference evidence="2" key="2">
    <citation type="journal article" date="2007" name="Science">
        <title>Draft genome sequence of the sexually transmitted pathogen Trichomonas vaginalis.</title>
        <authorList>
            <person name="Carlton J.M."/>
            <person name="Hirt R.P."/>
            <person name="Silva J.C."/>
            <person name="Delcher A.L."/>
            <person name="Schatz M."/>
            <person name="Zhao Q."/>
            <person name="Wortman J.R."/>
            <person name="Bidwell S.L."/>
            <person name="Alsmark U.C.M."/>
            <person name="Besteiro S."/>
            <person name="Sicheritz-Ponten T."/>
            <person name="Noel C.J."/>
            <person name="Dacks J.B."/>
            <person name="Foster P.G."/>
            <person name="Simillion C."/>
            <person name="Van de Peer Y."/>
            <person name="Miranda-Saavedra D."/>
            <person name="Barton G.J."/>
            <person name="Westrop G.D."/>
            <person name="Mueller S."/>
            <person name="Dessi D."/>
            <person name="Fiori P.L."/>
            <person name="Ren Q."/>
            <person name="Paulsen I."/>
            <person name="Zhang H."/>
            <person name="Bastida-Corcuera F.D."/>
            <person name="Simoes-Barbosa A."/>
            <person name="Brown M.T."/>
            <person name="Hayes R.D."/>
            <person name="Mukherjee M."/>
            <person name="Okumura C.Y."/>
            <person name="Schneider R."/>
            <person name="Smith A.J."/>
            <person name="Vanacova S."/>
            <person name="Villalvazo M."/>
            <person name="Haas B.J."/>
            <person name="Pertea M."/>
            <person name="Feldblyum T.V."/>
            <person name="Utterback T.R."/>
            <person name="Shu C.L."/>
            <person name="Osoegawa K."/>
            <person name="de Jong P.J."/>
            <person name="Hrdy I."/>
            <person name="Horvathova L."/>
            <person name="Zubacova Z."/>
            <person name="Dolezal P."/>
            <person name="Malik S.B."/>
            <person name="Logsdon J.M. Jr."/>
            <person name="Henze K."/>
            <person name="Gupta A."/>
            <person name="Wang C.C."/>
            <person name="Dunne R.L."/>
            <person name="Upcroft J.A."/>
            <person name="Upcroft P."/>
            <person name="White O."/>
            <person name="Salzberg S.L."/>
            <person name="Tang P."/>
            <person name="Chiu C.-H."/>
            <person name="Lee Y.-S."/>
            <person name="Embley T.M."/>
            <person name="Coombs G.H."/>
            <person name="Mottram J.C."/>
            <person name="Tachezy J."/>
            <person name="Fraser-Liggett C.M."/>
            <person name="Johnson P.J."/>
        </authorList>
    </citation>
    <scope>NUCLEOTIDE SEQUENCE [LARGE SCALE GENOMIC DNA]</scope>
    <source>
        <strain evidence="2">G3</strain>
    </source>
</reference>
<sequence>MEEKVDASGNGFDNALKTMKNPSGSATDDIYTYTPHHSLDSKRPSALELNTNYSSTELSVSKVSSNSISNSPTSPYIDELVSLFS</sequence>
<dbReference type="EMBL" id="DS113989">
    <property type="protein sequence ID" value="EAX92105.1"/>
    <property type="molecule type" value="Genomic_DNA"/>
</dbReference>
<dbReference type="Proteomes" id="UP000001542">
    <property type="component" value="Unassembled WGS sequence"/>
</dbReference>
<dbReference type="VEuPathDB" id="TrichDB:TVAG_226050"/>
<gene>
    <name evidence="2" type="ORF">TVAG_226050</name>
</gene>
<keyword evidence="3" id="KW-1185">Reference proteome</keyword>
<reference evidence="2" key="1">
    <citation type="submission" date="2006-10" db="EMBL/GenBank/DDBJ databases">
        <authorList>
            <person name="Amadeo P."/>
            <person name="Zhao Q."/>
            <person name="Wortman J."/>
            <person name="Fraser-Liggett C."/>
            <person name="Carlton J."/>
        </authorList>
    </citation>
    <scope>NUCLEOTIDE SEQUENCE</scope>
    <source>
        <strain evidence="2">G3</strain>
    </source>
</reference>
<dbReference type="AlphaFoldDB" id="A2FSK4"/>
<evidence type="ECO:0000256" key="1">
    <source>
        <dbReference type="SAM" id="MobiDB-lite"/>
    </source>
</evidence>
<dbReference type="InParanoid" id="A2FSK4"/>
<feature type="region of interest" description="Disordered" evidence="1">
    <location>
        <begin position="1"/>
        <end position="44"/>
    </location>
</feature>
<proteinExistence type="predicted"/>
<organism evidence="2 3">
    <name type="scientific">Trichomonas vaginalis (strain ATCC PRA-98 / G3)</name>
    <dbReference type="NCBI Taxonomy" id="412133"/>
    <lineage>
        <taxon>Eukaryota</taxon>
        <taxon>Metamonada</taxon>
        <taxon>Parabasalia</taxon>
        <taxon>Trichomonadida</taxon>
        <taxon>Trichomonadidae</taxon>
        <taxon>Trichomonas</taxon>
    </lineage>
</organism>
<evidence type="ECO:0000313" key="3">
    <source>
        <dbReference type="Proteomes" id="UP000001542"/>
    </source>
</evidence>
<dbReference type="KEGG" id="tva:75643080"/>
<accession>A2FSK4</accession>
<name>A2FSK4_TRIV3</name>
<protein>
    <submittedName>
        <fullName evidence="2">Uncharacterized protein</fullName>
    </submittedName>
</protein>
<dbReference type="VEuPathDB" id="TrichDB:TVAGG3_0171920"/>